<keyword evidence="3" id="KW-0808">Transferase</keyword>
<dbReference type="InterPro" id="IPR055259">
    <property type="entry name" value="YkvP/CgeB_Glyco_trans-like"/>
</dbReference>
<dbReference type="InterPro" id="IPR001296">
    <property type="entry name" value="Glyco_trans_1"/>
</dbReference>
<dbReference type="Gene3D" id="3.40.50.2000">
    <property type="entry name" value="Glycogen Phosphorylase B"/>
    <property type="match status" value="2"/>
</dbReference>
<dbReference type="GO" id="GO:0016757">
    <property type="term" value="F:glycosyltransferase activity"/>
    <property type="evidence" value="ECO:0007669"/>
    <property type="project" value="UniProtKB-KW"/>
</dbReference>
<evidence type="ECO:0000259" key="2">
    <source>
        <dbReference type="Pfam" id="PF13524"/>
    </source>
</evidence>
<feature type="domain" description="Glycosyl transferase family 1" evidence="1">
    <location>
        <begin position="563"/>
        <end position="707"/>
    </location>
</feature>
<dbReference type="CDD" id="cd03801">
    <property type="entry name" value="GT4_PimA-like"/>
    <property type="match status" value="1"/>
</dbReference>
<proteinExistence type="predicted"/>
<dbReference type="EMBL" id="CP107052">
    <property type="protein sequence ID" value="UYH50630.1"/>
    <property type="molecule type" value="Genomic_DNA"/>
</dbReference>
<keyword evidence="3" id="KW-0328">Glycosyltransferase</keyword>
<evidence type="ECO:0000313" key="3">
    <source>
        <dbReference type="EMBL" id="UYH50630.1"/>
    </source>
</evidence>
<dbReference type="RefSeq" id="WP_319806216.1">
    <property type="nucleotide sequence ID" value="NZ_CP107052.1"/>
</dbReference>
<evidence type="ECO:0000313" key="4">
    <source>
        <dbReference type="Proteomes" id="UP001163831"/>
    </source>
</evidence>
<name>A0ABY6GGJ0_9PROT</name>
<dbReference type="PANTHER" id="PTHR12526">
    <property type="entry name" value="GLYCOSYLTRANSFERASE"/>
    <property type="match status" value="1"/>
</dbReference>
<reference evidence="3" key="1">
    <citation type="submission" date="2022-10" db="EMBL/GenBank/DDBJ databases">
        <title>Candidatus Kirkpatrella diaphorinas gen. nov., sp. nov., an uncultured endosymbiont identified in a population of Diaphorina citri from Hawaii.</title>
        <authorList>
            <person name="Henry E.M."/>
            <person name="Carlson C.R."/>
            <person name="Kuo Y.-W."/>
        </authorList>
    </citation>
    <scope>NUCLEOTIDE SEQUENCE</scope>
    <source>
        <strain evidence="3">CADCRV1</strain>
    </source>
</reference>
<accession>A0ABY6GGJ0</accession>
<evidence type="ECO:0000259" key="1">
    <source>
        <dbReference type="Pfam" id="PF00534"/>
    </source>
</evidence>
<feature type="domain" description="Spore protein YkvP/CgeB glycosyl transferase-like" evidence="2">
    <location>
        <begin position="164"/>
        <end position="309"/>
    </location>
</feature>
<dbReference type="SUPFAM" id="SSF53756">
    <property type="entry name" value="UDP-Glycosyltransferase/glycogen phosphorylase"/>
    <property type="match status" value="1"/>
</dbReference>
<dbReference type="EC" id="2.4.-.-" evidence="3"/>
<gene>
    <name evidence="3" type="ORF">N5W20_05755</name>
</gene>
<protein>
    <submittedName>
        <fullName evidence="3">Glycosyltransferase</fullName>
        <ecNumber evidence="3">2.4.-.-</ecNumber>
    </submittedName>
</protein>
<dbReference type="Proteomes" id="UP001163831">
    <property type="component" value="Chromosome"/>
</dbReference>
<dbReference type="Pfam" id="PF00534">
    <property type="entry name" value="Glycos_transf_1"/>
    <property type="match status" value="1"/>
</dbReference>
<sequence>MTVIYNTNFTHNPNSYLTLCVERAAQAVFGHGNVVVADNMSLAEIAASGEHDTLICLDAQRLNLPLIRRVRAAFKTLILWTFEDPFMLDFNVNNAAIFDYVFTNDPSCAASYREKGHYLPLAASASIHERPIKSAKALDYDICFAGTMWPNRVKTLQMIVAAFPEARMKLICPGNPYLPPLPADLAALAIQRPVSHESFIDFANASAVTLTMFRDYASHGDVSQATAPGPRFYELGLAGTAQVIEAPDAMDMQYFSDVEGVSVVRDAHGMVNAVHDLLENETRRQRAARAAQESVLSAHLYEHRLKKIADITGANFKRHVAPTEISPRRGKMRVLMCTHSTIFEKDWGGVEVYQQTLCASLGREIEFFYWLRRGTVCRLTTANGRELEQHDVEEIGWTDALCDAAEERAFSQVIGRHNIDIVHIQHLGHHALSLPIIAKACGAGVVFSAHDFWLISSRYNLLNQDLRFDEGQVRSVLASDIIHKITDNVAYGGDQTRRAFIGMMLRSVDAILFGTVYSRNLTHEIYPVLDDKRSCVYGVPSPETTFPVTPKSYAPLEGRPLGVAIIGNFLRTKGADAIINLLEIAHPEHFEFHIFGYIHPDYEAVVHGLNRDNVKFYGRYNAGDISALTVADVALNLSIWPETYCISLSEAWQSGLIPVVTDVGALGDRVEDGVNGFKVPIGRPDVVLERLELLRSSEFMRKEIMQNITPALWVTASDYADKMRTLYHDIAPHRALGTAELQVDAGQLHILPHKSWRHQAPPRHIFDPPTQHDLMIELPEPVTDWVGIQGAEYYIDDVCHRVLSRSGLETFQPADEFHIRGWYVLPDCNSSGAIYTALISQDDDTVIFVSCSREARGDVTAFLPNAPLRSGFSGKAALRGKWCEGSFRIGLVNIVNGAASFLLTPIIIEVEGARVIGLRNQIPENEVVLNSFDRVAGRDGVLRGIKLDRLMQRKWYFESAEFLFFIDTFADLLGQEGDGSDNLPSAQFFTRGWGFMRRFDRAGDMFLALISRDGAQVIFFGLQRAPRLDVQSVFNEAPLSVGFQGHIDLEAGYHSDLTGLYDVCLVNTIGTSYGFKAIGIELELKENKLVQSRYRSLTPEDDARFEGAIRQRVEKQDGRTW</sequence>
<dbReference type="Pfam" id="PF13524">
    <property type="entry name" value="Glyco_trans_1_2"/>
    <property type="match status" value="1"/>
</dbReference>
<organism evidence="3 4">
    <name type="scientific">Candidatus Kirkpatrickella diaphorinae</name>
    <dbReference type="NCBI Taxonomy" id="2984322"/>
    <lineage>
        <taxon>Bacteria</taxon>
        <taxon>Pseudomonadati</taxon>
        <taxon>Pseudomonadota</taxon>
        <taxon>Alphaproteobacteria</taxon>
        <taxon>Acetobacterales</taxon>
        <taxon>Acetobacteraceae</taxon>
        <taxon>Candidatus Kirkpatrickella</taxon>
    </lineage>
</organism>
<keyword evidence="4" id="KW-1185">Reference proteome</keyword>